<keyword evidence="1" id="KW-0472">Membrane</keyword>
<evidence type="ECO:0000313" key="3">
    <source>
        <dbReference type="Proteomes" id="UP000538929"/>
    </source>
</evidence>
<comment type="caution">
    <text evidence="2">The sequence shown here is derived from an EMBL/GenBank/DDBJ whole genome shotgun (WGS) entry which is preliminary data.</text>
</comment>
<dbReference type="AlphaFoldDB" id="A0A7W3TAA2"/>
<protein>
    <submittedName>
        <fullName evidence="2">Uncharacterized protein</fullName>
    </submittedName>
</protein>
<gene>
    <name evidence="2" type="ORF">FNQ90_02965</name>
</gene>
<keyword evidence="1" id="KW-1133">Transmembrane helix</keyword>
<organism evidence="2 3">
    <name type="scientific">Streptomyces alkaliphilus</name>
    <dbReference type="NCBI Taxonomy" id="1472722"/>
    <lineage>
        <taxon>Bacteria</taxon>
        <taxon>Bacillati</taxon>
        <taxon>Actinomycetota</taxon>
        <taxon>Actinomycetes</taxon>
        <taxon>Kitasatosporales</taxon>
        <taxon>Streptomycetaceae</taxon>
        <taxon>Streptomyces</taxon>
    </lineage>
</organism>
<proteinExistence type="predicted"/>
<feature type="transmembrane region" description="Helical" evidence="1">
    <location>
        <begin position="31"/>
        <end position="50"/>
    </location>
</feature>
<dbReference type="EMBL" id="VKHT01000041">
    <property type="protein sequence ID" value="MBB0243097.1"/>
    <property type="molecule type" value="Genomic_DNA"/>
</dbReference>
<reference evidence="3" key="1">
    <citation type="submission" date="2019-10" db="EMBL/GenBank/DDBJ databases">
        <title>Streptomyces sp. nov., a novel actinobacterium isolated from alkaline environment.</title>
        <authorList>
            <person name="Golinska P."/>
        </authorList>
    </citation>
    <scope>NUCLEOTIDE SEQUENCE [LARGE SCALE GENOMIC DNA]</scope>
    <source>
        <strain evidence="3">DSM 42118</strain>
    </source>
</reference>
<evidence type="ECO:0000256" key="1">
    <source>
        <dbReference type="SAM" id="Phobius"/>
    </source>
</evidence>
<name>A0A7W3TAA2_9ACTN</name>
<feature type="transmembrane region" description="Helical" evidence="1">
    <location>
        <begin position="62"/>
        <end position="82"/>
    </location>
</feature>
<accession>A0A7W3TAA2</accession>
<keyword evidence="3" id="KW-1185">Reference proteome</keyword>
<evidence type="ECO:0000313" key="2">
    <source>
        <dbReference type="EMBL" id="MBB0243097.1"/>
    </source>
</evidence>
<dbReference type="Proteomes" id="UP000538929">
    <property type="component" value="Unassembled WGS sequence"/>
</dbReference>
<sequence length="102" mass="10695">MLGIFAALFLTPGMLLILRPPTSGVFRRKRPGYLGVALTCVFGAGALNAIPRLLDLSPDVVLAASTAGAISMLLDCLFSYTASRPCVPTENPTGERVEPSTS</sequence>
<keyword evidence="1" id="KW-0812">Transmembrane</keyword>